<dbReference type="PANTHER" id="PTHR45846">
    <property type="entry name" value="TRNA-DIHYDROURIDINE(47) SYNTHASE [NAD(P)(+)]-LIKE"/>
    <property type="match status" value="1"/>
</dbReference>
<evidence type="ECO:0000256" key="1">
    <source>
        <dbReference type="ARBA" id="ARBA00001917"/>
    </source>
</evidence>
<gene>
    <name evidence="10" type="ORF">GX888_03585</name>
</gene>
<comment type="cofactor">
    <cofactor evidence="1 8">
        <name>FMN</name>
        <dbReference type="ChEBI" id="CHEBI:58210"/>
    </cofactor>
</comment>
<dbReference type="GO" id="GO:0017150">
    <property type="term" value="F:tRNA dihydrouridine synthase activity"/>
    <property type="evidence" value="ECO:0007669"/>
    <property type="project" value="InterPro"/>
</dbReference>
<evidence type="ECO:0000256" key="4">
    <source>
        <dbReference type="ARBA" id="ARBA00022694"/>
    </source>
</evidence>
<name>A0A847VEL2_9BACT</name>
<dbReference type="Gene3D" id="3.20.20.70">
    <property type="entry name" value="Aldolase class I"/>
    <property type="match status" value="1"/>
</dbReference>
<sequence length="278" mass="31978">MVELITMSVYERIKKPIISLAPMEDITDTVFRQIVASVKRPDIFYTEFVNVEGLNSEGRDNIVHRLRYSDSEKPIIAQLWGINPDNFYKASKFVQKLGFDGIDINMGCSVKKIIQRRAGSGLINEERDFVKDIICSVKEGSNGLPVSVKTRLGWGDYDTEWIRFLLNQNLDVLTIHGRTAIGKNSISANWDMIKRCVVLRDRMSVKTLIFGNGDVASLRQTKEYSKRYCVDGVMVGRALISNPWFFSEQDNISQKERYRLFKKHLELFKNTWGSSKNF</sequence>
<dbReference type="PROSITE" id="PS01136">
    <property type="entry name" value="UPF0034"/>
    <property type="match status" value="1"/>
</dbReference>
<accession>A0A847VEL2</accession>
<evidence type="ECO:0000256" key="8">
    <source>
        <dbReference type="PIRSR" id="PIRSR006621-2"/>
    </source>
</evidence>
<dbReference type="InterPro" id="IPR035587">
    <property type="entry name" value="DUS-like_FMN-bd"/>
</dbReference>
<keyword evidence="6" id="KW-0560">Oxidoreductase</keyword>
<keyword evidence="8" id="KW-0547">Nucleotide-binding</keyword>
<evidence type="ECO:0000313" key="10">
    <source>
        <dbReference type="EMBL" id="NLZ24797.1"/>
    </source>
</evidence>
<dbReference type="PIRSF" id="PIRSF006621">
    <property type="entry name" value="Dus"/>
    <property type="match status" value="1"/>
</dbReference>
<dbReference type="Pfam" id="PF01207">
    <property type="entry name" value="Dus"/>
    <property type="match status" value="1"/>
</dbReference>
<reference evidence="10 11" key="1">
    <citation type="journal article" date="2020" name="Biotechnol. Biofuels">
        <title>New insights from the biogas microbiome by comprehensive genome-resolved metagenomics of nearly 1600 species originating from multiple anaerobic digesters.</title>
        <authorList>
            <person name="Campanaro S."/>
            <person name="Treu L."/>
            <person name="Rodriguez-R L.M."/>
            <person name="Kovalovszki A."/>
            <person name="Ziels R.M."/>
            <person name="Maus I."/>
            <person name="Zhu X."/>
            <person name="Kougias P.G."/>
            <person name="Basile A."/>
            <person name="Luo G."/>
            <person name="Schluter A."/>
            <person name="Konstantinidis K.T."/>
            <person name="Angelidaki I."/>
        </authorList>
    </citation>
    <scope>NUCLEOTIDE SEQUENCE [LARGE SCALE GENOMIC DNA]</scope>
    <source>
        <strain evidence="10">AS19jrsBPTG_9</strain>
    </source>
</reference>
<dbReference type="Proteomes" id="UP000564033">
    <property type="component" value="Unassembled WGS sequence"/>
</dbReference>
<dbReference type="InterPro" id="IPR013785">
    <property type="entry name" value="Aldolase_TIM"/>
</dbReference>
<evidence type="ECO:0000256" key="5">
    <source>
        <dbReference type="ARBA" id="ARBA00022857"/>
    </source>
</evidence>
<dbReference type="SUPFAM" id="SSF51395">
    <property type="entry name" value="FMN-linked oxidoreductases"/>
    <property type="match status" value="1"/>
</dbReference>
<feature type="binding site" evidence="8">
    <location>
        <position position="176"/>
    </location>
    <ligand>
        <name>FMN</name>
        <dbReference type="ChEBI" id="CHEBI:58210"/>
    </ligand>
</feature>
<proteinExistence type="predicted"/>
<evidence type="ECO:0000256" key="3">
    <source>
        <dbReference type="ARBA" id="ARBA00022643"/>
    </source>
</evidence>
<feature type="binding site" evidence="8">
    <location>
        <position position="78"/>
    </location>
    <ligand>
        <name>FMN</name>
        <dbReference type="ChEBI" id="CHEBI:58210"/>
    </ligand>
</feature>
<dbReference type="EMBL" id="JAAZIL010000089">
    <property type="protein sequence ID" value="NLZ24797.1"/>
    <property type="molecule type" value="Genomic_DNA"/>
</dbReference>
<feature type="non-terminal residue" evidence="10">
    <location>
        <position position="278"/>
    </location>
</feature>
<evidence type="ECO:0000259" key="9">
    <source>
        <dbReference type="Pfam" id="PF01207"/>
    </source>
</evidence>
<feature type="active site" description="Proton donor" evidence="7">
    <location>
        <position position="108"/>
    </location>
</feature>
<comment type="caution">
    <text evidence="10">The sequence shown here is derived from an EMBL/GenBank/DDBJ whole genome shotgun (WGS) entry which is preliminary data.</text>
</comment>
<keyword evidence="4" id="KW-0819">tRNA processing</keyword>
<dbReference type="GO" id="GO:0003723">
    <property type="term" value="F:RNA binding"/>
    <property type="evidence" value="ECO:0007669"/>
    <property type="project" value="TreeGrafter"/>
</dbReference>
<dbReference type="GO" id="GO:0050660">
    <property type="term" value="F:flavin adenine dinucleotide binding"/>
    <property type="evidence" value="ECO:0007669"/>
    <property type="project" value="InterPro"/>
</dbReference>
<dbReference type="AlphaFoldDB" id="A0A847VEL2"/>
<keyword evidence="3 8" id="KW-0288">FMN</keyword>
<evidence type="ECO:0000256" key="6">
    <source>
        <dbReference type="ARBA" id="ARBA00023002"/>
    </source>
</evidence>
<evidence type="ECO:0000256" key="7">
    <source>
        <dbReference type="PIRSR" id="PIRSR006621-1"/>
    </source>
</evidence>
<feature type="binding site" evidence="8">
    <location>
        <position position="149"/>
    </location>
    <ligand>
        <name>FMN</name>
        <dbReference type="ChEBI" id="CHEBI:58210"/>
    </ligand>
</feature>
<protein>
    <submittedName>
        <fullName evidence="10">tRNA-dihydrouridine synthase family protein</fullName>
    </submittedName>
</protein>
<dbReference type="InterPro" id="IPR001269">
    <property type="entry name" value="DUS_fam"/>
</dbReference>
<evidence type="ECO:0000256" key="2">
    <source>
        <dbReference type="ARBA" id="ARBA00022630"/>
    </source>
</evidence>
<feature type="domain" description="DUS-like FMN-binding" evidence="9">
    <location>
        <begin position="20"/>
        <end position="256"/>
    </location>
</feature>
<dbReference type="InterPro" id="IPR018517">
    <property type="entry name" value="tRNA_hU_synthase_CS"/>
</dbReference>
<feature type="binding site" evidence="8">
    <location>
        <begin position="236"/>
        <end position="237"/>
    </location>
    <ligand>
        <name>FMN</name>
        <dbReference type="ChEBI" id="CHEBI:58210"/>
    </ligand>
</feature>
<keyword evidence="5" id="KW-0521">NADP</keyword>
<dbReference type="CDD" id="cd02801">
    <property type="entry name" value="DUS_like_FMN"/>
    <property type="match status" value="1"/>
</dbReference>
<evidence type="ECO:0000313" key="11">
    <source>
        <dbReference type="Proteomes" id="UP000564033"/>
    </source>
</evidence>
<keyword evidence="2" id="KW-0285">Flavoprotein</keyword>
<organism evidence="10 11">
    <name type="scientific">Candidatus Dojkabacteria bacterium</name>
    <dbReference type="NCBI Taxonomy" id="2099670"/>
    <lineage>
        <taxon>Bacteria</taxon>
        <taxon>Candidatus Dojkabacteria</taxon>
    </lineage>
</organism>
<dbReference type="PANTHER" id="PTHR45846:SF1">
    <property type="entry name" value="TRNA-DIHYDROURIDINE(47) SYNTHASE [NAD(P)(+)]-LIKE"/>
    <property type="match status" value="1"/>
</dbReference>